<keyword evidence="2" id="KW-1185">Reference proteome</keyword>
<protein>
    <submittedName>
        <fullName evidence="1">Uncharacterized protein</fullName>
    </submittedName>
</protein>
<comment type="caution">
    <text evidence="1">The sequence shown here is derived from an EMBL/GenBank/DDBJ whole genome shotgun (WGS) entry which is preliminary data.</text>
</comment>
<dbReference type="RefSeq" id="WP_219021072.1">
    <property type="nucleotide sequence ID" value="NZ_CP079203.1"/>
</dbReference>
<dbReference type="EMBL" id="JAOBTW010000015">
    <property type="protein sequence ID" value="MDZ7283056.1"/>
    <property type="molecule type" value="Genomic_DNA"/>
</dbReference>
<accession>A0ABU5LTH1</accession>
<name>A0ABU5LTH1_9SPHN</name>
<gene>
    <name evidence="1" type="ORF">N4G62_13585</name>
</gene>
<reference evidence="2" key="1">
    <citation type="submission" date="2023-07" db="EMBL/GenBank/DDBJ databases">
        <title>Whole genome sequence analysis of rice epiphytic Sphingomonas sanguinis OsEp_Plm_15B2.</title>
        <authorList>
            <person name="Sahu K.P."/>
            <person name="Asharani P."/>
            <person name="Reddy B."/>
            <person name="Kumar A."/>
        </authorList>
    </citation>
    <scope>NUCLEOTIDE SEQUENCE [LARGE SCALE GENOMIC DNA]</scope>
    <source>
        <strain evidence="2">OsEp_Plm_15B2</strain>
    </source>
</reference>
<proteinExistence type="predicted"/>
<organism evidence="1 2">
    <name type="scientific">Sphingomonas sanguinis</name>
    <dbReference type="NCBI Taxonomy" id="33051"/>
    <lineage>
        <taxon>Bacteria</taxon>
        <taxon>Pseudomonadati</taxon>
        <taxon>Pseudomonadota</taxon>
        <taxon>Alphaproteobacteria</taxon>
        <taxon>Sphingomonadales</taxon>
        <taxon>Sphingomonadaceae</taxon>
        <taxon>Sphingomonas</taxon>
    </lineage>
</organism>
<sequence length="58" mass="5718">MLGSFNHLSMPKKLTVCLGAIIAITVGVDGVMGASVLSALDLSNGGPDGEDAAFGRAA</sequence>
<evidence type="ECO:0000313" key="1">
    <source>
        <dbReference type="EMBL" id="MDZ7283056.1"/>
    </source>
</evidence>
<dbReference type="Proteomes" id="UP001292182">
    <property type="component" value="Unassembled WGS sequence"/>
</dbReference>
<evidence type="ECO:0000313" key="2">
    <source>
        <dbReference type="Proteomes" id="UP001292182"/>
    </source>
</evidence>